<evidence type="ECO:0000259" key="3">
    <source>
        <dbReference type="Pfam" id="PF04376"/>
    </source>
</evidence>
<evidence type="ECO:0000259" key="4">
    <source>
        <dbReference type="Pfam" id="PF04377"/>
    </source>
</evidence>
<reference evidence="5" key="1">
    <citation type="journal article" date="2014" name="Int. J. Syst. Evol. Microbiol.">
        <title>Complete genome sequence of Corynebacterium casei LMG S-19264T (=DSM 44701T), isolated from a smear-ripened cheese.</title>
        <authorList>
            <consortium name="US DOE Joint Genome Institute (JGI-PGF)"/>
            <person name="Walter F."/>
            <person name="Albersmeier A."/>
            <person name="Kalinowski J."/>
            <person name="Ruckert C."/>
        </authorList>
    </citation>
    <scope>NUCLEOTIDE SEQUENCE</scope>
    <source>
        <strain evidence="5">NBRC 110071</strain>
    </source>
</reference>
<name>A0AA37S973_9GAMM</name>
<accession>A0AA37S973</accession>
<keyword evidence="2" id="KW-0012">Acyltransferase</keyword>
<protein>
    <recommendedName>
        <fullName evidence="7">Arginyltransferase</fullName>
    </recommendedName>
</protein>
<sequence>MLYKPQCDGCNACQSSRIRLKDFKLSKSQKRILNKAKHLTFSIREADFNESDFSLYKKYIELRHSDGDMYPPDRQQYESFLCKNFGFNFFLEIKLEDQTIAINQFDSLSDGLSAVYTFFDPDYDYLSLGVISVLQLISISKQVGHPYLYLGYYIQNCSKMNYKSKYQPLELFINGNWKDFELN</sequence>
<gene>
    <name evidence="5" type="ORF">GCM10007876_21810</name>
</gene>
<dbReference type="InterPro" id="IPR016181">
    <property type="entry name" value="Acyl_CoA_acyltransferase"/>
</dbReference>
<feature type="domain" description="N-end rule aminoacyl transferase C-terminal" evidence="4">
    <location>
        <begin position="52"/>
        <end position="172"/>
    </location>
</feature>
<comment type="caution">
    <text evidence="5">The sequence shown here is derived from an EMBL/GenBank/DDBJ whole genome shotgun (WGS) entry which is preliminary data.</text>
</comment>
<dbReference type="Pfam" id="PF04376">
    <property type="entry name" value="ATE_N"/>
    <property type="match status" value="1"/>
</dbReference>
<proteinExistence type="predicted"/>
<dbReference type="GO" id="GO:0004057">
    <property type="term" value="F:arginyl-tRNA--protein transferase activity"/>
    <property type="evidence" value="ECO:0007669"/>
    <property type="project" value="InterPro"/>
</dbReference>
<dbReference type="InterPro" id="IPR030700">
    <property type="entry name" value="N-end_Aminoacyl_Trfase"/>
</dbReference>
<dbReference type="PANTHER" id="PTHR21367:SF1">
    <property type="entry name" value="ARGINYL-TRNA--PROTEIN TRANSFERASE 1"/>
    <property type="match status" value="1"/>
</dbReference>
<dbReference type="Proteomes" id="UP001161389">
    <property type="component" value="Unassembled WGS sequence"/>
</dbReference>
<dbReference type="GO" id="GO:0005737">
    <property type="term" value="C:cytoplasm"/>
    <property type="evidence" value="ECO:0007669"/>
    <property type="project" value="TreeGrafter"/>
</dbReference>
<dbReference type="InterPro" id="IPR007471">
    <property type="entry name" value="N-end_Aminoacyl_Trfase_N"/>
</dbReference>
<evidence type="ECO:0000256" key="1">
    <source>
        <dbReference type="ARBA" id="ARBA00022679"/>
    </source>
</evidence>
<dbReference type="NCBIfam" id="NF002342">
    <property type="entry name" value="PRK01305.1-3"/>
    <property type="match status" value="1"/>
</dbReference>
<keyword evidence="6" id="KW-1185">Reference proteome</keyword>
<evidence type="ECO:0000313" key="5">
    <source>
        <dbReference type="EMBL" id="GLQ31702.1"/>
    </source>
</evidence>
<dbReference type="SUPFAM" id="SSF55729">
    <property type="entry name" value="Acyl-CoA N-acyltransferases (Nat)"/>
    <property type="match status" value="1"/>
</dbReference>
<dbReference type="InterPro" id="IPR007472">
    <property type="entry name" value="N-end_Aminoacyl_Trfase_C"/>
</dbReference>
<evidence type="ECO:0000256" key="2">
    <source>
        <dbReference type="ARBA" id="ARBA00023315"/>
    </source>
</evidence>
<dbReference type="NCBIfam" id="NF002346">
    <property type="entry name" value="PRK01305.2-3"/>
    <property type="match status" value="1"/>
</dbReference>
<dbReference type="Pfam" id="PF04377">
    <property type="entry name" value="ATE_C"/>
    <property type="match status" value="1"/>
</dbReference>
<keyword evidence="1" id="KW-0808">Transferase</keyword>
<dbReference type="EMBL" id="BSNM01000014">
    <property type="protein sequence ID" value="GLQ31702.1"/>
    <property type="molecule type" value="Genomic_DNA"/>
</dbReference>
<organism evidence="5 6">
    <name type="scientific">Litoribrevibacter albus</name>
    <dbReference type="NCBI Taxonomy" id="1473156"/>
    <lineage>
        <taxon>Bacteria</taxon>
        <taxon>Pseudomonadati</taxon>
        <taxon>Pseudomonadota</taxon>
        <taxon>Gammaproteobacteria</taxon>
        <taxon>Oceanospirillales</taxon>
        <taxon>Oceanospirillaceae</taxon>
        <taxon>Litoribrevibacter</taxon>
    </lineage>
</organism>
<feature type="domain" description="N-end aminoacyl transferase N-terminal" evidence="3">
    <location>
        <begin position="1"/>
        <end position="31"/>
    </location>
</feature>
<reference evidence="5" key="2">
    <citation type="submission" date="2023-01" db="EMBL/GenBank/DDBJ databases">
        <title>Draft genome sequence of Litoribrevibacter albus strain NBRC 110071.</title>
        <authorList>
            <person name="Sun Q."/>
            <person name="Mori K."/>
        </authorList>
    </citation>
    <scope>NUCLEOTIDE SEQUENCE</scope>
    <source>
        <strain evidence="5">NBRC 110071</strain>
    </source>
</reference>
<evidence type="ECO:0008006" key="7">
    <source>
        <dbReference type="Google" id="ProtNLM"/>
    </source>
</evidence>
<dbReference type="PANTHER" id="PTHR21367">
    <property type="entry name" value="ARGININE-TRNA-PROTEIN TRANSFERASE 1"/>
    <property type="match status" value="1"/>
</dbReference>
<dbReference type="AlphaFoldDB" id="A0AA37S973"/>
<evidence type="ECO:0000313" key="6">
    <source>
        <dbReference type="Proteomes" id="UP001161389"/>
    </source>
</evidence>